<feature type="transmembrane region" description="Helical" evidence="11">
    <location>
        <begin position="1025"/>
        <end position="1050"/>
    </location>
</feature>
<dbReference type="Gene3D" id="3.40.50.300">
    <property type="entry name" value="P-loop containing nucleotide triphosphate hydrolases"/>
    <property type="match status" value="2"/>
</dbReference>
<keyword evidence="14" id="KW-1185">Reference proteome</keyword>
<keyword evidence="8 11" id="KW-1133">Transmembrane helix</keyword>
<feature type="domain" description="ABC transporter" evidence="12">
    <location>
        <begin position="1210"/>
        <end position="1438"/>
    </location>
</feature>
<feature type="domain" description="ABC transporter" evidence="12">
    <location>
        <begin position="416"/>
        <end position="651"/>
    </location>
</feature>
<evidence type="ECO:0000313" key="14">
    <source>
        <dbReference type="Proteomes" id="UP000796761"/>
    </source>
</evidence>
<comment type="subcellular location">
    <subcellularLocation>
        <location evidence="1">Membrane</location>
        <topology evidence="1">Multi-pass membrane protein</topology>
    </subcellularLocation>
</comment>
<dbReference type="Proteomes" id="UP000796761">
    <property type="component" value="Unassembled WGS sequence"/>
</dbReference>
<dbReference type="GO" id="GO:0016887">
    <property type="term" value="F:ATP hydrolysis activity"/>
    <property type="evidence" value="ECO:0007669"/>
    <property type="project" value="InterPro"/>
</dbReference>
<evidence type="ECO:0000256" key="1">
    <source>
        <dbReference type="ARBA" id="ARBA00004141"/>
    </source>
</evidence>
<dbReference type="Pfam" id="PF00005">
    <property type="entry name" value="ABC_tran"/>
    <property type="match status" value="2"/>
</dbReference>
<feature type="region of interest" description="Disordered" evidence="10">
    <location>
        <begin position="1162"/>
        <end position="1186"/>
    </location>
</feature>
<dbReference type="InterPro" id="IPR026082">
    <property type="entry name" value="ABCA"/>
</dbReference>
<comment type="caution">
    <text evidence="13">The sequence shown here is derived from an EMBL/GenBank/DDBJ whole genome shotgun (WGS) entry which is preliminary data.</text>
</comment>
<proteinExistence type="inferred from homology"/>
<keyword evidence="7" id="KW-0067">ATP-binding</keyword>
<keyword evidence="3" id="KW-0813">Transport</keyword>
<feature type="transmembrane region" description="Helical" evidence="11">
    <location>
        <begin position="248"/>
        <end position="266"/>
    </location>
</feature>
<feature type="transmembrane region" description="Helical" evidence="11">
    <location>
        <begin position="788"/>
        <end position="810"/>
    </location>
</feature>
<evidence type="ECO:0000256" key="2">
    <source>
        <dbReference type="ARBA" id="ARBA00008869"/>
    </source>
</evidence>
<evidence type="ECO:0000256" key="9">
    <source>
        <dbReference type="ARBA" id="ARBA00023136"/>
    </source>
</evidence>
<dbReference type="GO" id="GO:0140359">
    <property type="term" value="F:ABC-type transporter activity"/>
    <property type="evidence" value="ECO:0007669"/>
    <property type="project" value="InterPro"/>
</dbReference>
<name>A0A8K1GAH6_9PASS</name>
<evidence type="ECO:0000256" key="7">
    <source>
        <dbReference type="ARBA" id="ARBA00022840"/>
    </source>
</evidence>
<dbReference type="GO" id="GO:0005319">
    <property type="term" value="F:lipid transporter activity"/>
    <property type="evidence" value="ECO:0007669"/>
    <property type="project" value="TreeGrafter"/>
</dbReference>
<dbReference type="SUPFAM" id="SSF52540">
    <property type="entry name" value="P-loop containing nucleoside triphosphate hydrolases"/>
    <property type="match status" value="2"/>
</dbReference>
<dbReference type="FunFam" id="3.40.50.300:FF:000335">
    <property type="entry name" value="ATP binding cassette subfamily A member 5"/>
    <property type="match status" value="1"/>
</dbReference>
<evidence type="ECO:0000256" key="10">
    <source>
        <dbReference type="SAM" id="MobiDB-lite"/>
    </source>
</evidence>
<organism evidence="13 14">
    <name type="scientific">Zosterops borbonicus</name>
    <dbReference type="NCBI Taxonomy" id="364589"/>
    <lineage>
        <taxon>Eukaryota</taxon>
        <taxon>Metazoa</taxon>
        <taxon>Chordata</taxon>
        <taxon>Craniata</taxon>
        <taxon>Vertebrata</taxon>
        <taxon>Euteleostomi</taxon>
        <taxon>Archelosauria</taxon>
        <taxon>Archosauria</taxon>
        <taxon>Dinosauria</taxon>
        <taxon>Saurischia</taxon>
        <taxon>Theropoda</taxon>
        <taxon>Coelurosauria</taxon>
        <taxon>Aves</taxon>
        <taxon>Neognathae</taxon>
        <taxon>Neoaves</taxon>
        <taxon>Telluraves</taxon>
        <taxon>Australaves</taxon>
        <taxon>Passeriformes</taxon>
        <taxon>Sylvioidea</taxon>
        <taxon>Zosteropidae</taxon>
        <taxon>Zosterops</taxon>
    </lineage>
</organism>
<sequence>MYYPTQEFPYKPLGSLSDPAFNTSGVTLLYTPATNTTRGIMAKVASSSSLRGVIVEEVESEAKMEEKGISEEETIGVVFKDDFSYTLRFPLGKAVFPNEGFEHIETCYDFSTKHCKIPLYWYGGFLSVQSSIDAAIIEMKTNHSVWREMESLTGVHLKTVVKPLFKLDYFWFIICAILSYCPYMHFLSMKVLKEKKKLKILMRAMGLQDISFWLSWSLLYTVYVSITSSLLTWVTLSEAFNHNSFLDVYFYYFFYGVASIHFTFLLSSLLNQPNISSFVGFLLHILFGALGFLTLLEKLPRALEWILNLFSPFAFTAGLAMMVKIEKYGPAFTPELHLYLILSFDSVLYFLLAIYFDKVLPGKYGVPHPPAFFLRPWYWLGGSSGYVGMRAGSSHDPVLGCDVEPMPPGFDGKEGIRLNNIKKIYKRKNKSTEALKGLSLNIYEGQITALLGPSGSGKTALLNVLSGFSKPSEGSAMIYNHNASEIWNMEGMQERVGICPQSNLHFEALTVKENMRIFAHIKGIQWKEVDEEVQKVLVMLDLTDAQDVCADTLSGGQKRKLSLGIAILGNPKVLLLDEPTVGLDPCSRHHVWSLLRERRAGRVTLVTTQSMEEADAQADRKAFLSCGRLQTVGSSLYLKRKWGIGYHLRMHINDLCDPELVSSVVRQYIPDAVLKGQKRNELSFRLPLENTGSFPGLFSHLESSLLQGVVNYEVTRTTLGDVFLKLQGEETIDPEGDGDLEEREQTFPGFSKQGFLAMSGMMLWRQQVSAVLRIRLLRLRHEGKFLRGVLLLFGTFILPPLMVLTLFHLWHNSSSWEITSSPYFLPTKEKIQNRSTNLLIFNDTGSEIEDFIAALKAQNITPEITPEKNITSLPDYNGAIKISLEGKSHQFTVMCSPEPINCFPVLVNILSNTFLRLLNSTARLRVWSKLFYTGENGELKNYIFFGLFTYLLVLAAGLPPLFAMSNVEDYKLQARSQLRLAGLFPSAYWCGQALVDIPLFWSLMCLMFGLLVLFTRICPLEAKAVLTLLICLFGYGISLVFFVYLMAFVFRTGRSNRYIWSLTFILVNYAAFMNSDHHEVLYYLCMLIPVFPPVGWIMFSGLNFLMYNDYTIFERWNYIYMPVFAPYVHCVILAFLLRCLEMRYGGAVPGFDPVFRIQQRRGDTQQNKEHPGEEPPEVQAERERVRSAAASLQHQEDLVVVNSLRKEYEVRTATSIFKKKKKLAVKNISFGVKKGEVLGLLGPNGAGKSTTLNMISGGVAVTAGEVLLRGRDEAPPCPRALGWCPQLDPLWPHLTVLQHLEAFTAIRGMREEDAALAISCLGRALDLLKHFKTPARSLSAGEARKLSFGLSILGDPTVMLWDEPSVSVDPKGQRRMWKVIQASMRSKERGAILCTQSLEEAAVMCDRVAILVSGRLRYIGSLEDLKSKFGTSYHLELKMTDVGHSDALHREILNLFPQAARQERISSLLTYKIPVTDALPLSRSFSKLEAAKRNFKLEEYSLSLNTLHQVFIDLTRDAEEHDLEVASNGAVEQRPLHP</sequence>
<evidence type="ECO:0000256" key="6">
    <source>
        <dbReference type="ARBA" id="ARBA00022741"/>
    </source>
</evidence>
<evidence type="ECO:0000256" key="8">
    <source>
        <dbReference type="ARBA" id="ARBA00022989"/>
    </source>
</evidence>
<dbReference type="InterPro" id="IPR017871">
    <property type="entry name" value="ABC_transporter-like_CS"/>
</dbReference>
<feature type="transmembrane region" description="Helical" evidence="11">
    <location>
        <begin position="210"/>
        <end position="236"/>
    </location>
</feature>
<protein>
    <recommendedName>
        <fullName evidence="12">ABC transporter domain-containing protein</fullName>
    </recommendedName>
</protein>
<comment type="similarity">
    <text evidence="2">Belongs to the ABC transporter superfamily. ABCA family.</text>
</comment>
<dbReference type="CDD" id="cd03263">
    <property type="entry name" value="ABC_subfamily_A"/>
    <property type="match status" value="2"/>
</dbReference>
<dbReference type="Pfam" id="PF23321">
    <property type="entry name" value="R1_ABCA1"/>
    <property type="match status" value="1"/>
</dbReference>
<evidence type="ECO:0000256" key="4">
    <source>
        <dbReference type="ARBA" id="ARBA00022692"/>
    </source>
</evidence>
<dbReference type="EMBL" id="SWJQ01000423">
    <property type="protein sequence ID" value="TRZ14602.1"/>
    <property type="molecule type" value="Genomic_DNA"/>
</dbReference>
<feature type="transmembrane region" description="Helical" evidence="11">
    <location>
        <begin position="302"/>
        <end position="324"/>
    </location>
</feature>
<gene>
    <name evidence="13" type="ORF">HGM15179_012484</name>
</gene>
<dbReference type="PANTHER" id="PTHR19229:SF274">
    <property type="entry name" value="ABC-TYPE ORGANIC ANION TRANSPORTER ABCA8"/>
    <property type="match status" value="1"/>
</dbReference>
<dbReference type="PROSITE" id="PS50893">
    <property type="entry name" value="ABC_TRANSPORTER_2"/>
    <property type="match status" value="2"/>
</dbReference>
<dbReference type="PANTHER" id="PTHR19229">
    <property type="entry name" value="ATP-BINDING CASSETTE TRANSPORTER SUBFAMILY A ABCA"/>
    <property type="match status" value="1"/>
</dbReference>
<dbReference type="OrthoDB" id="8061355at2759"/>
<feature type="transmembrane region" description="Helical" evidence="11">
    <location>
        <begin position="1119"/>
        <end position="1137"/>
    </location>
</feature>
<dbReference type="GO" id="GO:0005524">
    <property type="term" value="F:ATP binding"/>
    <property type="evidence" value="ECO:0007669"/>
    <property type="project" value="UniProtKB-KW"/>
</dbReference>
<dbReference type="SMART" id="SM00382">
    <property type="entry name" value="AAA"/>
    <property type="match status" value="2"/>
</dbReference>
<evidence type="ECO:0000256" key="3">
    <source>
        <dbReference type="ARBA" id="ARBA00022448"/>
    </source>
</evidence>
<dbReference type="FunFam" id="3.40.50.300:FF:000436">
    <property type="entry name" value="ATP binding cassette subfamily A member 9"/>
    <property type="match status" value="1"/>
</dbReference>
<evidence type="ECO:0000256" key="11">
    <source>
        <dbReference type="SAM" id="Phobius"/>
    </source>
</evidence>
<evidence type="ECO:0000313" key="13">
    <source>
        <dbReference type="EMBL" id="TRZ14602.1"/>
    </source>
</evidence>
<keyword evidence="4 11" id="KW-0812">Transmembrane</keyword>
<dbReference type="InterPro" id="IPR013525">
    <property type="entry name" value="ABC2_TM"/>
</dbReference>
<dbReference type="GO" id="GO:0005886">
    <property type="term" value="C:plasma membrane"/>
    <property type="evidence" value="ECO:0007669"/>
    <property type="project" value="UniProtKB-ARBA"/>
</dbReference>
<feature type="transmembrane region" description="Helical" evidence="11">
    <location>
        <begin position="169"/>
        <end position="189"/>
    </location>
</feature>
<feature type="transmembrane region" description="Helical" evidence="11">
    <location>
        <begin position="1080"/>
        <end position="1099"/>
    </location>
</feature>
<accession>A0A8K1GAH6</accession>
<keyword evidence="5" id="KW-0677">Repeat</keyword>
<feature type="transmembrane region" description="Helical" evidence="11">
    <location>
        <begin position="1000"/>
        <end position="1018"/>
    </location>
</feature>
<feature type="transmembrane region" description="Helical" evidence="11">
    <location>
        <begin position="942"/>
        <end position="964"/>
    </location>
</feature>
<dbReference type="Pfam" id="PF12698">
    <property type="entry name" value="ABC2_membrane_3"/>
    <property type="match status" value="1"/>
</dbReference>
<evidence type="ECO:0000256" key="5">
    <source>
        <dbReference type="ARBA" id="ARBA00022737"/>
    </source>
</evidence>
<evidence type="ECO:0000259" key="12">
    <source>
        <dbReference type="PROSITE" id="PS50893"/>
    </source>
</evidence>
<dbReference type="PROSITE" id="PS00211">
    <property type="entry name" value="ABC_TRANSPORTER_1"/>
    <property type="match status" value="2"/>
</dbReference>
<dbReference type="InterPro" id="IPR056264">
    <property type="entry name" value="R2_ABCA1-4-like"/>
</dbReference>
<dbReference type="InterPro" id="IPR027417">
    <property type="entry name" value="P-loop_NTPase"/>
</dbReference>
<keyword evidence="6" id="KW-0547">Nucleotide-binding</keyword>
<feature type="transmembrane region" description="Helical" evidence="11">
    <location>
        <begin position="278"/>
        <end position="296"/>
    </location>
</feature>
<keyword evidence="9 11" id="KW-0472">Membrane</keyword>
<reference evidence="13" key="1">
    <citation type="submission" date="2019-04" db="EMBL/GenBank/DDBJ databases">
        <title>Genome assembly of Zosterops borbonicus 15179.</title>
        <authorList>
            <person name="Leroy T."/>
            <person name="Anselmetti Y."/>
            <person name="Tilak M.-K."/>
            <person name="Nabholz B."/>
        </authorList>
    </citation>
    <scope>NUCLEOTIDE SEQUENCE</scope>
    <source>
        <strain evidence="13">HGM_15179</strain>
        <tissue evidence="13">Muscle</tissue>
    </source>
</reference>
<dbReference type="InterPro" id="IPR003593">
    <property type="entry name" value="AAA+_ATPase"/>
</dbReference>
<dbReference type="InterPro" id="IPR003439">
    <property type="entry name" value="ABC_transporter-like_ATP-bd"/>
</dbReference>
<feature type="transmembrane region" description="Helical" evidence="11">
    <location>
        <begin position="336"/>
        <end position="356"/>
    </location>
</feature>